<dbReference type="STRING" id="1392250.A0A2I2G8C8"/>
<keyword evidence="8" id="KW-0547">Nucleotide-binding</keyword>
<dbReference type="VEuPathDB" id="FungiDB:P170DRAFT_475444"/>
<name>A0A2I2G8C8_9EURO</name>
<evidence type="ECO:0000256" key="1">
    <source>
        <dbReference type="ARBA" id="ARBA00001946"/>
    </source>
</evidence>
<comment type="similarity">
    <text evidence="3">Belongs to the UPRTase family.</text>
</comment>
<dbReference type="RefSeq" id="XP_024704430.1">
    <property type="nucleotide sequence ID" value="XM_024853261.1"/>
</dbReference>
<organism evidence="11 12">
    <name type="scientific">Aspergillus steynii IBT 23096</name>
    <dbReference type="NCBI Taxonomy" id="1392250"/>
    <lineage>
        <taxon>Eukaryota</taxon>
        <taxon>Fungi</taxon>
        <taxon>Dikarya</taxon>
        <taxon>Ascomycota</taxon>
        <taxon>Pezizomycotina</taxon>
        <taxon>Eurotiomycetes</taxon>
        <taxon>Eurotiomycetidae</taxon>
        <taxon>Eurotiales</taxon>
        <taxon>Aspergillaceae</taxon>
        <taxon>Aspergillus</taxon>
        <taxon>Aspergillus subgen. Circumdati</taxon>
    </lineage>
</organism>
<reference evidence="11 12" key="1">
    <citation type="submission" date="2016-12" db="EMBL/GenBank/DDBJ databases">
        <title>The genomes of Aspergillus section Nigri reveals drivers in fungal speciation.</title>
        <authorList>
            <consortium name="DOE Joint Genome Institute"/>
            <person name="Vesth T.C."/>
            <person name="Nybo J."/>
            <person name="Theobald S."/>
            <person name="Brandl J."/>
            <person name="Frisvad J.C."/>
            <person name="Nielsen K.F."/>
            <person name="Lyhne E.K."/>
            <person name="Kogle M.E."/>
            <person name="Kuo A."/>
            <person name="Riley R."/>
            <person name="Clum A."/>
            <person name="Nolan M."/>
            <person name="Lipzen A."/>
            <person name="Salamov A."/>
            <person name="Henrissat B."/>
            <person name="Wiebenga A."/>
            <person name="De Vries R.P."/>
            <person name="Grigoriev I.V."/>
            <person name="Mortensen U.H."/>
            <person name="Andersen M.R."/>
            <person name="Baker S.E."/>
        </authorList>
    </citation>
    <scope>NUCLEOTIDE SEQUENCE [LARGE SCALE GENOMIC DNA]</scope>
    <source>
        <strain evidence="11 12">IBT 23096</strain>
    </source>
</reference>
<comment type="pathway">
    <text evidence="2">Pyrimidine metabolism; UMP biosynthesis via salvage pathway; UMP from uracil: step 1/1.</text>
</comment>
<dbReference type="OrthoDB" id="106623at2759"/>
<accession>A0A2I2G8C8</accession>
<dbReference type="AlphaFoldDB" id="A0A2I2G8C8"/>
<dbReference type="InterPro" id="IPR029057">
    <property type="entry name" value="PRTase-like"/>
</dbReference>
<feature type="domain" description="Phosphoribosyltransferase" evidence="10">
    <location>
        <begin position="28"/>
        <end position="227"/>
    </location>
</feature>
<dbReference type="Proteomes" id="UP000234275">
    <property type="component" value="Unassembled WGS sequence"/>
</dbReference>
<dbReference type="EC" id="2.4.2.9" evidence="4"/>
<gene>
    <name evidence="11" type="ORF">P170DRAFT_475444</name>
</gene>
<dbReference type="CDD" id="cd06223">
    <property type="entry name" value="PRTases_typeI"/>
    <property type="match status" value="1"/>
</dbReference>
<dbReference type="GO" id="GO:0004845">
    <property type="term" value="F:uracil phosphoribosyltransferase activity"/>
    <property type="evidence" value="ECO:0007669"/>
    <property type="project" value="UniProtKB-EC"/>
</dbReference>
<dbReference type="FunFam" id="3.40.50.2020:FF:000023">
    <property type="entry name" value="Probable uracil phosphoribosyltransferase"/>
    <property type="match status" value="1"/>
</dbReference>
<evidence type="ECO:0000259" key="10">
    <source>
        <dbReference type="Pfam" id="PF14681"/>
    </source>
</evidence>
<evidence type="ECO:0000313" key="12">
    <source>
        <dbReference type="Proteomes" id="UP000234275"/>
    </source>
</evidence>
<evidence type="ECO:0000313" key="11">
    <source>
        <dbReference type="EMBL" id="PLB49128.1"/>
    </source>
</evidence>
<dbReference type="Pfam" id="PF14681">
    <property type="entry name" value="UPRTase"/>
    <property type="match status" value="1"/>
</dbReference>
<dbReference type="GO" id="GO:0005525">
    <property type="term" value="F:GTP binding"/>
    <property type="evidence" value="ECO:0007669"/>
    <property type="project" value="UniProtKB-KW"/>
</dbReference>
<evidence type="ECO:0000256" key="3">
    <source>
        <dbReference type="ARBA" id="ARBA00009516"/>
    </source>
</evidence>
<evidence type="ECO:0000256" key="7">
    <source>
        <dbReference type="ARBA" id="ARBA00022679"/>
    </source>
</evidence>
<comment type="cofactor">
    <cofactor evidence="1">
        <name>Mg(2+)</name>
        <dbReference type="ChEBI" id="CHEBI:18420"/>
    </cofactor>
</comment>
<sequence>MELSNGVNHKKPVPSIDRIAVLEQDAPLLSLMTRIRDESTSHRDFCAAVDRIAQRLITLALNHVPVDSHTITTPTGATYPGVQYTKGVCGVSVLRAGASMEHALRNTWMGPLTFGHILIQRDERTSKAQLYYSKLPPHIKDDVVLLLEPMLATGGSVVKAVESLTGFGVPEESIVLVNVVASKKGLDVVSTRFPELKIVSAAVDSELTAENYISPGVGDFGDRYYGT</sequence>
<evidence type="ECO:0000256" key="9">
    <source>
        <dbReference type="ARBA" id="ARBA00023134"/>
    </source>
</evidence>
<keyword evidence="7 11" id="KW-0808">Transferase</keyword>
<keyword evidence="5" id="KW-0021">Allosteric enzyme</keyword>
<dbReference type="GO" id="GO:0008655">
    <property type="term" value="P:pyrimidine-containing compound salvage"/>
    <property type="evidence" value="ECO:0007669"/>
    <property type="project" value="UniProtKB-ARBA"/>
</dbReference>
<keyword evidence="12" id="KW-1185">Reference proteome</keyword>
<evidence type="ECO:0000256" key="2">
    <source>
        <dbReference type="ARBA" id="ARBA00005180"/>
    </source>
</evidence>
<dbReference type="EMBL" id="MSFO01000004">
    <property type="protein sequence ID" value="PLB49128.1"/>
    <property type="molecule type" value="Genomic_DNA"/>
</dbReference>
<evidence type="ECO:0000256" key="5">
    <source>
        <dbReference type="ARBA" id="ARBA00022533"/>
    </source>
</evidence>
<dbReference type="InterPro" id="IPR000836">
    <property type="entry name" value="PRTase_dom"/>
</dbReference>
<dbReference type="SUPFAM" id="SSF53271">
    <property type="entry name" value="PRTase-like"/>
    <property type="match status" value="1"/>
</dbReference>
<evidence type="ECO:0000256" key="6">
    <source>
        <dbReference type="ARBA" id="ARBA00022676"/>
    </source>
</evidence>
<dbReference type="Gene3D" id="3.40.50.2020">
    <property type="match status" value="1"/>
</dbReference>
<comment type="caution">
    <text evidence="11">The sequence shown here is derived from an EMBL/GenBank/DDBJ whole genome shotgun (WGS) entry which is preliminary data.</text>
</comment>
<evidence type="ECO:0000256" key="4">
    <source>
        <dbReference type="ARBA" id="ARBA00011894"/>
    </source>
</evidence>
<dbReference type="NCBIfam" id="NF001097">
    <property type="entry name" value="PRK00129.1"/>
    <property type="match status" value="1"/>
</dbReference>
<evidence type="ECO:0000256" key="8">
    <source>
        <dbReference type="ARBA" id="ARBA00022741"/>
    </source>
</evidence>
<protein>
    <recommendedName>
        <fullName evidence="4">uracil phosphoribosyltransferase</fullName>
        <ecNumber evidence="4">2.4.2.9</ecNumber>
    </recommendedName>
</protein>
<proteinExistence type="inferred from homology"/>
<keyword evidence="6 11" id="KW-0328">Glycosyltransferase</keyword>
<dbReference type="GeneID" id="36560959"/>
<keyword evidence="9" id="KW-0342">GTP-binding</keyword>